<keyword evidence="1" id="KW-1133">Transmembrane helix</keyword>
<feature type="transmembrane region" description="Helical" evidence="1">
    <location>
        <begin position="17"/>
        <end position="38"/>
    </location>
</feature>
<evidence type="ECO:0000313" key="2">
    <source>
        <dbReference type="EMBL" id="SHJ61650.1"/>
    </source>
</evidence>
<keyword evidence="1" id="KW-0472">Membrane</keyword>
<sequence>MLPNAVFSLANASPEQAIAFFGFAIFTIGFFVWVAYLVRMK</sequence>
<dbReference type="RefSeq" id="WP_283807602.1">
    <property type="nucleotide sequence ID" value="NZ_LT670844.1"/>
</dbReference>
<protein>
    <submittedName>
        <fullName evidence="2">Uncharacterized protein</fullName>
    </submittedName>
</protein>
<dbReference type="Proteomes" id="UP000189935">
    <property type="component" value="Chromosome I"/>
</dbReference>
<accession>A0A1M6KRY0</accession>
<keyword evidence="1" id="KW-0812">Transmembrane</keyword>
<reference evidence="2 3" key="1">
    <citation type="submission" date="2016-11" db="EMBL/GenBank/DDBJ databases">
        <authorList>
            <person name="Jaros S."/>
            <person name="Januszkiewicz K."/>
            <person name="Wedrychowicz H."/>
        </authorList>
    </citation>
    <scope>NUCLEOTIDE SEQUENCE [LARGE SCALE GENOMIC DNA]</scope>
    <source>
        <strain evidence="2 3">GAS499</strain>
    </source>
</reference>
<evidence type="ECO:0000313" key="3">
    <source>
        <dbReference type="Proteomes" id="UP000189935"/>
    </source>
</evidence>
<gene>
    <name evidence="2" type="ORF">SAMN05444159_1060</name>
</gene>
<proteinExistence type="predicted"/>
<dbReference type="AlphaFoldDB" id="A0A1M6KRY0"/>
<organism evidence="2 3">
    <name type="scientific">Bradyrhizobium lablabi</name>
    <dbReference type="NCBI Taxonomy" id="722472"/>
    <lineage>
        <taxon>Bacteria</taxon>
        <taxon>Pseudomonadati</taxon>
        <taxon>Pseudomonadota</taxon>
        <taxon>Alphaproteobacteria</taxon>
        <taxon>Hyphomicrobiales</taxon>
        <taxon>Nitrobacteraceae</taxon>
        <taxon>Bradyrhizobium</taxon>
    </lineage>
</organism>
<evidence type="ECO:0000256" key="1">
    <source>
        <dbReference type="SAM" id="Phobius"/>
    </source>
</evidence>
<dbReference type="EMBL" id="LT670844">
    <property type="protein sequence ID" value="SHJ61650.1"/>
    <property type="molecule type" value="Genomic_DNA"/>
</dbReference>
<name>A0A1M6KRY0_9BRAD</name>